<dbReference type="EMBL" id="MU394365">
    <property type="protein sequence ID" value="KAI6082688.1"/>
    <property type="molecule type" value="Genomic_DNA"/>
</dbReference>
<gene>
    <name evidence="1" type="ORF">F4821DRAFT_246482</name>
</gene>
<proteinExistence type="predicted"/>
<accession>A0ACC0CQU9</accession>
<evidence type="ECO:0000313" key="1">
    <source>
        <dbReference type="EMBL" id="KAI6082688.1"/>
    </source>
</evidence>
<evidence type="ECO:0000313" key="2">
    <source>
        <dbReference type="Proteomes" id="UP001497680"/>
    </source>
</evidence>
<keyword evidence="2" id="KW-1185">Reference proteome</keyword>
<protein>
    <submittedName>
        <fullName evidence="1">Kinetochore Sim4 complex subunit FTA2-domain-containing protein</fullName>
    </submittedName>
</protein>
<sequence>MYPDWPKSNAELLPLPRCKGPKLKPFVFNGFQEIRFLEYIGAGAHSHVFKVEIGRTIYALKLFRFVYDYDWRSPVPYAEEDVTADIQVMSTFANYSEPFNCECRAYGRLQDAGREDLAVKSYGYILLSEHQERNMMEKFSHLDLEFDGNMDDPGSEDMRGRFRIDGRDPPIRGLLKEFGQGDEDLTTPVARRLLKNIKELQSLGIFNVDVARRQVISGKFSDFSTAVTVPHFVTSPELNPNLDSDQKLILEFETFQLSSNDYWLFDEMVKTWNDDNNGNIKVHAFPGGDGCLPKHNYNLRRKRIYTFVDPRKLEGVKKKRKLTEWEYNCDDKAIARLKCTHEFSESHEWVFKDGYIFPRINVWRY</sequence>
<reference evidence="1 2" key="1">
    <citation type="journal article" date="2022" name="New Phytol.">
        <title>Ecological generalism drives hyperdiversity of secondary metabolite gene clusters in xylarialean endophytes.</title>
        <authorList>
            <person name="Franco M.E.E."/>
            <person name="Wisecaver J.H."/>
            <person name="Arnold A.E."/>
            <person name="Ju Y.M."/>
            <person name="Slot J.C."/>
            <person name="Ahrendt S."/>
            <person name="Moore L.P."/>
            <person name="Eastman K.E."/>
            <person name="Scott K."/>
            <person name="Konkel Z."/>
            <person name="Mondo S.J."/>
            <person name="Kuo A."/>
            <person name="Hayes R.D."/>
            <person name="Haridas S."/>
            <person name="Andreopoulos B."/>
            <person name="Riley R."/>
            <person name="LaButti K."/>
            <person name="Pangilinan J."/>
            <person name="Lipzen A."/>
            <person name="Amirebrahimi M."/>
            <person name="Yan J."/>
            <person name="Adam C."/>
            <person name="Keymanesh K."/>
            <person name="Ng V."/>
            <person name="Louie K."/>
            <person name="Northen T."/>
            <person name="Drula E."/>
            <person name="Henrissat B."/>
            <person name="Hsieh H.M."/>
            <person name="Youens-Clark K."/>
            <person name="Lutzoni F."/>
            <person name="Miadlikowska J."/>
            <person name="Eastwood D.C."/>
            <person name="Hamelin R.C."/>
            <person name="Grigoriev I.V."/>
            <person name="U'Ren J.M."/>
        </authorList>
    </citation>
    <scope>NUCLEOTIDE SEQUENCE [LARGE SCALE GENOMIC DNA]</scope>
    <source>
        <strain evidence="1 2">ER1909</strain>
    </source>
</reference>
<comment type="caution">
    <text evidence="1">The sequence shown here is derived from an EMBL/GenBank/DDBJ whole genome shotgun (WGS) entry which is preliminary data.</text>
</comment>
<name>A0ACC0CQU9_9PEZI</name>
<organism evidence="1 2">
    <name type="scientific">Hypoxylon rubiginosum</name>
    <dbReference type="NCBI Taxonomy" id="110542"/>
    <lineage>
        <taxon>Eukaryota</taxon>
        <taxon>Fungi</taxon>
        <taxon>Dikarya</taxon>
        <taxon>Ascomycota</taxon>
        <taxon>Pezizomycotina</taxon>
        <taxon>Sordariomycetes</taxon>
        <taxon>Xylariomycetidae</taxon>
        <taxon>Xylariales</taxon>
        <taxon>Hypoxylaceae</taxon>
        <taxon>Hypoxylon</taxon>
    </lineage>
</organism>
<dbReference type="Proteomes" id="UP001497680">
    <property type="component" value="Unassembled WGS sequence"/>
</dbReference>